<evidence type="ECO:0000313" key="2">
    <source>
        <dbReference type="Proteomes" id="UP000583800"/>
    </source>
</evidence>
<comment type="caution">
    <text evidence="1">The sequence shown here is derived from an EMBL/GenBank/DDBJ whole genome shotgun (WGS) entry which is preliminary data.</text>
</comment>
<proteinExistence type="predicted"/>
<accession>A0A7X0C4H6</accession>
<gene>
    <name evidence="1" type="ORF">FHU36_003068</name>
</gene>
<dbReference type="EMBL" id="JACHJB010000001">
    <property type="protein sequence ID" value="MBB6346559.1"/>
    <property type="molecule type" value="Genomic_DNA"/>
</dbReference>
<dbReference type="AlphaFoldDB" id="A0A7X0C4H6"/>
<sequence>MSLMSEPVVVTGLGILRIPRLPDTALLGEHAAVLTQAARHHQLLLQDSGTATRLASANEGPAADAAHAYLTGQGGPERQTADLAVRFTVAAAGLVVSQHLVEWIGTLLAGAAVAAVAAVAFAPHLLPRVTALARRVLTMLREALSRVGRIFAALLRTPRTRRIDTVAARLHEIWRAPRWRQGGGFEPRPKTTKDQAWIRRHGTDEVDIANTRYRDLPADWQKENKDSAAVGVRLVDDGRRRGADLTSVEFMEEASEQVHIAWLERNGAWAPPEQRLPYRELSEEEKEKDRVVVRAAVDLSPGGRRR</sequence>
<keyword evidence="2" id="KW-1185">Reference proteome</keyword>
<dbReference type="Proteomes" id="UP000583800">
    <property type="component" value="Unassembled WGS sequence"/>
</dbReference>
<protein>
    <submittedName>
        <fullName evidence="1">Uncharacterized protein</fullName>
    </submittedName>
</protein>
<evidence type="ECO:0000313" key="1">
    <source>
        <dbReference type="EMBL" id="MBB6346559.1"/>
    </source>
</evidence>
<organism evidence="1 2">
    <name type="scientific">Nonomuraea muscovyensis</name>
    <dbReference type="NCBI Taxonomy" id="1124761"/>
    <lineage>
        <taxon>Bacteria</taxon>
        <taxon>Bacillati</taxon>
        <taxon>Actinomycetota</taxon>
        <taxon>Actinomycetes</taxon>
        <taxon>Streptosporangiales</taxon>
        <taxon>Streptosporangiaceae</taxon>
        <taxon>Nonomuraea</taxon>
    </lineage>
</organism>
<reference evidence="1 2" key="1">
    <citation type="submission" date="2020-08" db="EMBL/GenBank/DDBJ databases">
        <title>Sequencing the genomes of 1000 actinobacteria strains.</title>
        <authorList>
            <person name="Klenk H.-P."/>
        </authorList>
    </citation>
    <scope>NUCLEOTIDE SEQUENCE [LARGE SCALE GENOMIC DNA]</scope>
    <source>
        <strain evidence="1 2">DSM 45913</strain>
    </source>
</reference>
<name>A0A7X0C4H6_9ACTN</name>
<dbReference type="RefSeq" id="WP_185084313.1">
    <property type="nucleotide sequence ID" value="NZ_JACHJB010000001.1"/>
</dbReference>